<dbReference type="InterPro" id="IPR012338">
    <property type="entry name" value="Beta-lactam/transpept-like"/>
</dbReference>
<evidence type="ECO:0000313" key="7">
    <source>
        <dbReference type="Proteomes" id="UP000223071"/>
    </source>
</evidence>
<evidence type="ECO:0000256" key="1">
    <source>
        <dbReference type="ARBA" id="ARBA00004370"/>
    </source>
</evidence>
<evidence type="ECO:0000259" key="5">
    <source>
        <dbReference type="Pfam" id="PF03717"/>
    </source>
</evidence>
<accession>A0A2A9HGE1</accession>
<dbReference type="Proteomes" id="UP000223071">
    <property type="component" value="Unassembled WGS sequence"/>
</dbReference>
<evidence type="ECO:0000259" key="4">
    <source>
        <dbReference type="Pfam" id="PF00905"/>
    </source>
</evidence>
<dbReference type="Gene3D" id="3.40.710.10">
    <property type="entry name" value="DD-peptidase/beta-lactamase superfamily"/>
    <property type="match status" value="1"/>
</dbReference>
<proteinExistence type="inferred from homology"/>
<evidence type="ECO:0000256" key="2">
    <source>
        <dbReference type="ARBA" id="ARBA00007171"/>
    </source>
</evidence>
<name>A0A2A9HGE1_TEPT2</name>
<sequence length="581" mass="62600">MSIQKARPTRRVWLPAVFLGLFGALLAARLVQLQVLEHDAYAAQARSELLGSSTVYARRGAILDRNGGVLAVSVDTWDVYLNTRAWRQPADRARVIEKVAAITRVPRASIESRLASSEAVEVRIAIDLEYELGLQLIDAGLPGVVLLPNTARIHPEGDLAAAVLGFTGLDNTGLAGIEAYYNDILQGRPGRAVYERDTLGDPIPYGQYIATEPVPGDDLILTIDRYLQRLAEETLAAAVKENRASGGTIIVMDPYTGDIYALATLPSVRYSTLEADLEASTEEKSAFKNIAVTDTYEPGSVMKVVTAAAAIDAGVVTPETTYVDNGVVDVEGVRLKNWDDGVYGTQTMTGVLQHSINSGAVFMQQKLGTRLFQSYLESFGFGKPTGIDLPGEASGFFRRPEDPGYSPVDVATQSFGQSISVTPVQVMQAVAACINGGNLVTPRVVKGRILPDGTRIDLQPTVVRRVISPAASDAVRQMMGEVVAQDPDGWGRNPARYSAGGKSGTANIPVWGTYTDDQQIVSFIGFAPLEQPRLLVLVRLDQNRNLLTGTQAAGPIFARYVDEALRYLGVPPEKGARSPQR</sequence>
<keyword evidence="6" id="KW-0132">Cell division</keyword>
<dbReference type="PANTHER" id="PTHR30627">
    <property type="entry name" value="PEPTIDOGLYCAN D,D-TRANSPEPTIDASE"/>
    <property type="match status" value="1"/>
</dbReference>
<comment type="subcellular location">
    <subcellularLocation>
        <location evidence="1">Membrane</location>
    </subcellularLocation>
</comment>
<dbReference type="GO" id="GO:0005886">
    <property type="term" value="C:plasma membrane"/>
    <property type="evidence" value="ECO:0007669"/>
    <property type="project" value="TreeGrafter"/>
</dbReference>
<dbReference type="Gene3D" id="3.30.450.330">
    <property type="match status" value="1"/>
</dbReference>
<reference evidence="6 7" key="1">
    <citation type="submission" date="2017-09" db="EMBL/GenBank/DDBJ databases">
        <title>Sequencing the genomes of two abundant thermophiles in Great Basin hot springs: Thermocrinis jamiesonii and novel Chloroflexi Thermoflexus hugenholtzii.</title>
        <authorList>
            <person name="Hedlund B."/>
        </authorList>
    </citation>
    <scope>NUCLEOTIDE SEQUENCE [LARGE SCALE GENOMIC DNA]</scope>
    <source>
        <strain evidence="6 7">G233</strain>
    </source>
</reference>
<dbReference type="EMBL" id="PDJQ01000001">
    <property type="protein sequence ID" value="PFG74201.1"/>
    <property type="molecule type" value="Genomic_DNA"/>
</dbReference>
<keyword evidence="3" id="KW-0472">Membrane</keyword>
<dbReference type="InterPro" id="IPR001460">
    <property type="entry name" value="PCN-bd_Tpept"/>
</dbReference>
<dbReference type="InterPro" id="IPR050515">
    <property type="entry name" value="Beta-lactam/transpept"/>
</dbReference>
<organism evidence="6 7">
    <name type="scientific">Tepidiforma thermophila (strain KCTC 52669 / CGMCC 1.13589 / G233)</name>
    <dbReference type="NCBI Taxonomy" id="2761530"/>
    <lineage>
        <taxon>Bacteria</taxon>
        <taxon>Bacillati</taxon>
        <taxon>Chloroflexota</taxon>
        <taxon>Tepidiformia</taxon>
        <taxon>Tepidiformales</taxon>
        <taxon>Tepidiformaceae</taxon>
        <taxon>Tepidiforma</taxon>
    </lineage>
</organism>
<evidence type="ECO:0000256" key="3">
    <source>
        <dbReference type="ARBA" id="ARBA00023136"/>
    </source>
</evidence>
<dbReference type="AlphaFoldDB" id="A0A2A9HGE1"/>
<gene>
    <name evidence="6" type="ORF">A9A59_1414</name>
</gene>
<comment type="caution">
    <text evidence="6">The sequence shown here is derived from an EMBL/GenBank/DDBJ whole genome shotgun (WGS) entry which is preliminary data.</text>
</comment>
<dbReference type="GO" id="GO:0071555">
    <property type="term" value="P:cell wall organization"/>
    <property type="evidence" value="ECO:0007669"/>
    <property type="project" value="TreeGrafter"/>
</dbReference>
<dbReference type="SUPFAM" id="SSF56519">
    <property type="entry name" value="Penicillin binding protein dimerisation domain"/>
    <property type="match status" value="1"/>
</dbReference>
<feature type="domain" description="Penicillin-binding protein dimerisation" evidence="5">
    <location>
        <begin position="55"/>
        <end position="203"/>
    </location>
</feature>
<keyword evidence="7" id="KW-1185">Reference proteome</keyword>
<comment type="similarity">
    <text evidence="2">Belongs to the transpeptidase family.</text>
</comment>
<dbReference type="GO" id="GO:0051301">
    <property type="term" value="P:cell division"/>
    <property type="evidence" value="ECO:0007669"/>
    <property type="project" value="UniProtKB-KW"/>
</dbReference>
<dbReference type="SUPFAM" id="SSF56601">
    <property type="entry name" value="beta-lactamase/transpeptidase-like"/>
    <property type="match status" value="1"/>
</dbReference>
<keyword evidence="6" id="KW-0131">Cell cycle</keyword>
<dbReference type="GO" id="GO:0008658">
    <property type="term" value="F:penicillin binding"/>
    <property type="evidence" value="ECO:0007669"/>
    <property type="project" value="InterPro"/>
</dbReference>
<dbReference type="Pfam" id="PF03717">
    <property type="entry name" value="PBP_dimer"/>
    <property type="match status" value="1"/>
</dbReference>
<dbReference type="Gene3D" id="3.90.1310.10">
    <property type="entry name" value="Penicillin-binding protein 2a (Domain 2)"/>
    <property type="match status" value="1"/>
</dbReference>
<feature type="domain" description="Penicillin-binding protein transpeptidase" evidence="4">
    <location>
        <begin position="247"/>
        <end position="559"/>
    </location>
</feature>
<evidence type="ECO:0000313" key="6">
    <source>
        <dbReference type="EMBL" id="PFG74201.1"/>
    </source>
</evidence>
<dbReference type="Pfam" id="PF00905">
    <property type="entry name" value="Transpeptidase"/>
    <property type="match status" value="1"/>
</dbReference>
<dbReference type="InterPro" id="IPR036138">
    <property type="entry name" value="PBP_dimer_sf"/>
</dbReference>
<dbReference type="InterPro" id="IPR005311">
    <property type="entry name" value="PBP_dimer"/>
</dbReference>
<protein>
    <submittedName>
        <fullName evidence="6">Cell division protein FtsI (Penicillin-binding protein 3)/stage V sporulation protein D (Sporulation-specific penicillin-binding protein)</fullName>
    </submittedName>
</protein>
<dbReference type="PANTHER" id="PTHR30627:SF1">
    <property type="entry name" value="PEPTIDOGLYCAN D,D-TRANSPEPTIDASE FTSI"/>
    <property type="match status" value="1"/>
</dbReference>
<dbReference type="RefSeq" id="WP_098503605.1">
    <property type="nucleotide sequence ID" value="NZ_PDJQ01000001.1"/>
</dbReference>